<dbReference type="Gene3D" id="2.130.10.10">
    <property type="entry name" value="YVTN repeat-like/Quinoprotein amine dehydrogenase"/>
    <property type="match status" value="2"/>
</dbReference>
<dbReference type="FunFam" id="1.10.287.130:FF:000034">
    <property type="entry name" value="Two-component system sensor histidine kinase/response regulator"/>
    <property type="match status" value="1"/>
</dbReference>
<feature type="chain" id="PRO_5012070013" description="histidine kinase" evidence="13">
    <location>
        <begin position="23"/>
        <end position="1362"/>
    </location>
</feature>
<dbReference type="InterPro" id="IPR011006">
    <property type="entry name" value="CheY-like_superfamily"/>
</dbReference>
<dbReference type="PROSITE" id="PS00041">
    <property type="entry name" value="HTH_ARAC_FAMILY_1"/>
    <property type="match status" value="1"/>
</dbReference>
<sequence>MFYNNLHRLILIFVIMSTCSWAQTVNFHFKHLSAVDGLSNSSVIAMEQDKLGQMWIGTRNGLNKYNGTRFDVFKNEPSDSTTLSNSDILSIKEDSDGYIWVGTYNGLNRYDPVKNKFKRYYQTKSPNSLCNNVVICIKEMDNGEVWLGTANGISVYDKAKEAFRNIPYVEGKISSLPYKNVQRIFVDSNKDVWIGTSGGLAKLIGRNGDRFEFEQFKWENDSQDLFIQDIIETMPNTLGLATKYNGYILFDTDQKKFKIPKYSGIPNSTDVRVLQRSNDGSIWLGTTNGIKIIGPEGKVWDVKNNRNQTAGLSQNFIKSIFKDKNGSIWAGTYSGGVNIWDKSNENFVNFTNSEINNNVVTAIVSDENSNLYFGTEGGDVTILNPKKNTIDILNVTNTNEFRPNNIQTMLLSDKSMLWVGVLNYGVYVYDIRTKKIQNNIITDELLEYVQNTGVYAIKEGNDGIYWLGTFGKGLVRYDLKNRSFRVFGKTLGEEPKLSTNIIKTILIDKSGSIWAGGLGGLNFIRFNDEGSYDVSYYFVDEFSGDDIKTIFEDSNHQIWVGTKTIGLQKFNGSTFERVTLDQQNPISTIYTIIEDVQGYLWLSCDRGIVKYDTKNKTAVIYDQRDILSTNDFSPNSGLRSAGSRMYFGGAEGVTSFDPGKLVRNTYSPKVILSDLQIRNQSVPIQGNEEILAKSITYSEEITLSYDNANFSINYAIPNFINPNNNQYAYRLIGLDDSWIYTNKTEAFFTLQKPGDYMFEVKGANNDGVWNEAPTTLNITVKPAPWKSNWAYTIYGLLLVSALYGLYTIMKSKAKLKQDLRWEQLENERKEETNKAKLQFFTNISHDFRTPLTLISGPLQQILADYKGSSIMYKKLLVIESSANHLLQLINRLMDFRKLEDHQSKLRAAEGNIVKFLQEIYLSFSEFAQDQGYTYTLDCSHEQILVYYDRPKLEQVFYNLISNAFKFSPPGAKIAIEVKKDTNNIYITIKDTGIGIKEEYRNKVFDRFFEIPSDDNIKNDYNKGTGIGLSIVKNIIELHKGSIVVKSNEPHGSIFELTLPVGREHLLEDEIISDFKFSDDIVQYTSQLSPKELVLQDSLDNIIVDKDLPVILVVEDNEQLRSFFKNLLIKDYKVLEAENGKEGLIKAQKHIPDLIISDVIMPEMVGTELCAQIKQNISTSHIPVILLTARTSLIYKFEGLESGADDYISKPFNIAEFKLRVKNLLESTQRLKDKFSSETGLLPNELTVSTLDENLLKKAMDIVEENIANIEFDIPSFCRELGVSRTILFSKIKAWTNFTPNEFINEIRLKRAALYLEKYEMNISEVSYKVGFRDPKYFSKCFQKKYGETPSKYGKKFSRNYTE</sequence>
<dbReference type="InterPro" id="IPR013783">
    <property type="entry name" value="Ig-like_fold"/>
</dbReference>
<dbReference type="Gene3D" id="3.40.50.2300">
    <property type="match status" value="1"/>
</dbReference>
<dbReference type="Pfam" id="PF00072">
    <property type="entry name" value="Response_reg"/>
    <property type="match status" value="1"/>
</dbReference>
<dbReference type="Gene3D" id="2.60.40.10">
    <property type="entry name" value="Immunoglobulins"/>
    <property type="match status" value="1"/>
</dbReference>
<dbReference type="GO" id="GO:0000155">
    <property type="term" value="F:phosphorelay sensor kinase activity"/>
    <property type="evidence" value="ECO:0007669"/>
    <property type="project" value="InterPro"/>
</dbReference>
<dbReference type="InterPro" id="IPR003661">
    <property type="entry name" value="HisK_dim/P_dom"/>
</dbReference>
<dbReference type="Pfam" id="PF02518">
    <property type="entry name" value="HATPase_c"/>
    <property type="match status" value="1"/>
</dbReference>
<dbReference type="CDD" id="cd17574">
    <property type="entry name" value="REC_OmpR"/>
    <property type="match status" value="1"/>
</dbReference>
<dbReference type="InterPro" id="IPR011047">
    <property type="entry name" value="Quinoprotein_ADH-like_sf"/>
</dbReference>
<dbReference type="OrthoDB" id="1522078at2"/>
<dbReference type="PROSITE" id="PS50110">
    <property type="entry name" value="RESPONSE_REGULATORY"/>
    <property type="match status" value="1"/>
</dbReference>
<dbReference type="Pfam" id="PF00512">
    <property type="entry name" value="HisKA"/>
    <property type="match status" value="1"/>
</dbReference>
<dbReference type="SUPFAM" id="SSF47384">
    <property type="entry name" value="Homodimeric domain of signal transducing histidine kinase"/>
    <property type="match status" value="1"/>
</dbReference>
<dbReference type="SMART" id="SM00448">
    <property type="entry name" value="REC"/>
    <property type="match status" value="1"/>
</dbReference>
<dbReference type="EC" id="2.7.13.3" evidence="2"/>
<dbReference type="GO" id="GO:0003700">
    <property type="term" value="F:DNA-binding transcription factor activity"/>
    <property type="evidence" value="ECO:0007669"/>
    <property type="project" value="InterPro"/>
</dbReference>
<evidence type="ECO:0000259" key="16">
    <source>
        <dbReference type="PROSITE" id="PS50110"/>
    </source>
</evidence>
<dbReference type="InterPro" id="IPR004358">
    <property type="entry name" value="Sig_transdc_His_kin-like_C"/>
</dbReference>
<dbReference type="FunFam" id="3.30.565.10:FF:000037">
    <property type="entry name" value="Hybrid sensor histidine kinase/response regulator"/>
    <property type="match status" value="1"/>
</dbReference>
<dbReference type="Pfam" id="PF07494">
    <property type="entry name" value="Reg_prop"/>
    <property type="match status" value="5"/>
</dbReference>
<keyword evidence="3 12" id="KW-0597">Phosphoprotein</keyword>
<dbReference type="GO" id="GO:0043565">
    <property type="term" value="F:sequence-specific DNA binding"/>
    <property type="evidence" value="ECO:0007669"/>
    <property type="project" value="InterPro"/>
</dbReference>
<dbReference type="PROSITE" id="PS01124">
    <property type="entry name" value="HTH_ARAC_FAMILY_2"/>
    <property type="match status" value="1"/>
</dbReference>
<name>A0A1M4SRH9_9FLAO</name>
<evidence type="ECO:0000313" key="17">
    <source>
        <dbReference type="EMBL" id="SHE34809.1"/>
    </source>
</evidence>
<comment type="catalytic activity">
    <reaction evidence="1">
        <text>ATP + protein L-histidine = ADP + protein N-phospho-L-histidine.</text>
        <dbReference type="EC" id="2.7.13.3"/>
    </reaction>
</comment>
<evidence type="ECO:0000256" key="3">
    <source>
        <dbReference type="ARBA" id="ARBA00022553"/>
    </source>
</evidence>
<dbReference type="FunFam" id="2.60.40.10:FF:000791">
    <property type="entry name" value="Two-component system sensor histidine kinase/response regulator"/>
    <property type="match status" value="1"/>
</dbReference>
<dbReference type="PROSITE" id="PS50109">
    <property type="entry name" value="HIS_KIN"/>
    <property type="match status" value="1"/>
</dbReference>
<evidence type="ECO:0000256" key="2">
    <source>
        <dbReference type="ARBA" id="ARBA00012438"/>
    </source>
</evidence>
<evidence type="ECO:0000256" key="5">
    <source>
        <dbReference type="ARBA" id="ARBA00022741"/>
    </source>
</evidence>
<keyword evidence="18" id="KW-1185">Reference proteome</keyword>
<evidence type="ECO:0000256" key="1">
    <source>
        <dbReference type="ARBA" id="ARBA00000085"/>
    </source>
</evidence>
<dbReference type="SUPFAM" id="SSF50998">
    <property type="entry name" value="Quinoprotein alcohol dehydrogenase-like"/>
    <property type="match status" value="1"/>
</dbReference>
<evidence type="ECO:0000256" key="4">
    <source>
        <dbReference type="ARBA" id="ARBA00022679"/>
    </source>
</evidence>
<feature type="signal peptide" evidence="13">
    <location>
        <begin position="1"/>
        <end position="22"/>
    </location>
</feature>
<dbReference type="InterPro" id="IPR005467">
    <property type="entry name" value="His_kinase_dom"/>
</dbReference>
<dbReference type="SUPFAM" id="SSF63829">
    <property type="entry name" value="Calcium-dependent phosphotriesterase"/>
    <property type="match status" value="1"/>
</dbReference>
<feature type="domain" description="Response regulatory" evidence="16">
    <location>
        <begin position="1109"/>
        <end position="1224"/>
    </location>
</feature>
<dbReference type="Proteomes" id="UP000184406">
    <property type="component" value="Unassembled WGS sequence"/>
</dbReference>
<dbReference type="InterPro" id="IPR003594">
    <property type="entry name" value="HATPase_dom"/>
</dbReference>
<dbReference type="InterPro" id="IPR009057">
    <property type="entry name" value="Homeodomain-like_sf"/>
</dbReference>
<dbReference type="InterPro" id="IPR036890">
    <property type="entry name" value="HATPase_C_sf"/>
</dbReference>
<dbReference type="InterPro" id="IPR036097">
    <property type="entry name" value="HisK_dim/P_sf"/>
</dbReference>
<accession>A0A1M4SRH9</accession>
<dbReference type="PANTHER" id="PTHR43547:SF2">
    <property type="entry name" value="HYBRID SIGNAL TRANSDUCTION HISTIDINE KINASE C"/>
    <property type="match status" value="1"/>
</dbReference>
<evidence type="ECO:0000256" key="8">
    <source>
        <dbReference type="ARBA" id="ARBA00023012"/>
    </source>
</evidence>
<feature type="domain" description="HTH araC/xylS-type" evidence="14">
    <location>
        <begin position="1256"/>
        <end position="1355"/>
    </location>
</feature>
<dbReference type="Pfam" id="PF07495">
    <property type="entry name" value="Y_Y_Y"/>
    <property type="match status" value="1"/>
</dbReference>
<keyword evidence="10" id="KW-0238">DNA-binding</keyword>
<keyword evidence="5" id="KW-0547">Nucleotide-binding</keyword>
<dbReference type="Gene3D" id="1.10.287.130">
    <property type="match status" value="1"/>
</dbReference>
<feature type="domain" description="Histidine kinase" evidence="15">
    <location>
        <begin position="842"/>
        <end position="1062"/>
    </location>
</feature>
<dbReference type="SUPFAM" id="SSF52172">
    <property type="entry name" value="CheY-like"/>
    <property type="match status" value="1"/>
</dbReference>
<dbReference type="InterPro" id="IPR018060">
    <property type="entry name" value="HTH_AraC"/>
</dbReference>
<dbReference type="CDD" id="cd00082">
    <property type="entry name" value="HisKA"/>
    <property type="match status" value="1"/>
</dbReference>
<dbReference type="InterPro" id="IPR001789">
    <property type="entry name" value="Sig_transdc_resp-reg_receiver"/>
</dbReference>
<dbReference type="SUPFAM" id="SSF46689">
    <property type="entry name" value="Homeodomain-like"/>
    <property type="match status" value="1"/>
</dbReference>
<evidence type="ECO:0000256" key="12">
    <source>
        <dbReference type="PROSITE-ProRule" id="PRU00169"/>
    </source>
</evidence>
<evidence type="ECO:0000256" key="10">
    <source>
        <dbReference type="ARBA" id="ARBA00023125"/>
    </source>
</evidence>
<gene>
    <name evidence="17" type="ORF">SAMN03080594_1014</name>
</gene>
<keyword evidence="4" id="KW-0808">Transferase</keyword>
<dbReference type="PRINTS" id="PR00344">
    <property type="entry name" value="BCTRLSENSOR"/>
</dbReference>
<evidence type="ECO:0000259" key="15">
    <source>
        <dbReference type="PROSITE" id="PS50109"/>
    </source>
</evidence>
<dbReference type="GO" id="GO:0005524">
    <property type="term" value="F:ATP binding"/>
    <property type="evidence" value="ECO:0007669"/>
    <property type="project" value="UniProtKB-KW"/>
</dbReference>
<dbReference type="SUPFAM" id="SSF55874">
    <property type="entry name" value="ATPase domain of HSP90 chaperone/DNA topoisomerase II/histidine kinase"/>
    <property type="match status" value="1"/>
</dbReference>
<dbReference type="InterPro" id="IPR015943">
    <property type="entry name" value="WD40/YVTN_repeat-like_dom_sf"/>
</dbReference>
<evidence type="ECO:0000256" key="9">
    <source>
        <dbReference type="ARBA" id="ARBA00023015"/>
    </source>
</evidence>
<dbReference type="SMART" id="SM00342">
    <property type="entry name" value="HTH_ARAC"/>
    <property type="match status" value="1"/>
</dbReference>
<dbReference type="Gene3D" id="1.10.10.60">
    <property type="entry name" value="Homeodomain-like"/>
    <property type="match status" value="1"/>
</dbReference>
<evidence type="ECO:0000259" key="14">
    <source>
        <dbReference type="PROSITE" id="PS01124"/>
    </source>
</evidence>
<organism evidence="17 18">
    <name type="scientific">Arenibacter palladensis</name>
    <dbReference type="NCBI Taxonomy" id="237373"/>
    <lineage>
        <taxon>Bacteria</taxon>
        <taxon>Pseudomonadati</taxon>
        <taxon>Bacteroidota</taxon>
        <taxon>Flavobacteriia</taxon>
        <taxon>Flavobacteriales</taxon>
        <taxon>Flavobacteriaceae</taxon>
        <taxon>Arenibacter</taxon>
    </lineage>
</organism>
<evidence type="ECO:0000256" key="11">
    <source>
        <dbReference type="ARBA" id="ARBA00023163"/>
    </source>
</evidence>
<evidence type="ECO:0000256" key="6">
    <source>
        <dbReference type="ARBA" id="ARBA00022777"/>
    </source>
</evidence>
<feature type="modified residue" description="4-aspartylphosphate" evidence="12">
    <location>
        <position position="1157"/>
    </location>
</feature>
<reference evidence="18" key="1">
    <citation type="submission" date="2016-11" db="EMBL/GenBank/DDBJ databases">
        <authorList>
            <person name="Varghese N."/>
            <person name="Submissions S."/>
        </authorList>
    </citation>
    <scope>NUCLEOTIDE SEQUENCE [LARGE SCALE GENOMIC DNA]</scope>
    <source>
        <strain evidence="18">DSM 17539</strain>
    </source>
</reference>
<keyword evidence="9" id="KW-0805">Transcription regulation</keyword>
<protein>
    <recommendedName>
        <fullName evidence="2">histidine kinase</fullName>
        <ecNumber evidence="2">2.7.13.3</ecNumber>
    </recommendedName>
</protein>
<dbReference type="EMBL" id="FQUX01000001">
    <property type="protein sequence ID" value="SHE34809.1"/>
    <property type="molecule type" value="Genomic_DNA"/>
</dbReference>
<dbReference type="PANTHER" id="PTHR43547">
    <property type="entry name" value="TWO-COMPONENT HISTIDINE KINASE"/>
    <property type="match status" value="1"/>
</dbReference>
<proteinExistence type="predicted"/>
<keyword evidence="8" id="KW-0902">Two-component regulatory system</keyword>
<keyword evidence="7" id="KW-0067">ATP-binding</keyword>
<dbReference type="SMART" id="SM00388">
    <property type="entry name" value="HisKA"/>
    <property type="match status" value="1"/>
</dbReference>
<dbReference type="InterPro" id="IPR018062">
    <property type="entry name" value="HTH_AraC-typ_CS"/>
</dbReference>
<dbReference type="Gene3D" id="3.30.565.10">
    <property type="entry name" value="Histidine kinase-like ATPase, C-terminal domain"/>
    <property type="match status" value="1"/>
</dbReference>
<evidence type="ECO:0000256" key="13">
    <source>
        <dbReference type="SAM" id="SignalP"/>
    </source>
</evidence>
<evidence type="ECO:0000256" key="7">
    <source>
        <dbReference type="ARBA" id="ARBA00022840"/>
    </source>
</evidence>
<dbReference type="InterPro" id="IPR011123">
    <property type="entry name" value="Y_Y_Y"/>
</dbReference>
<keyword evidence="13" id="KW-0732">Signal</keyword>
<keyword evidence="11" id="KW-0804">Transcription</keyword>
<dbReference type="InterPro" id="IPR011110">
    <property type="entry name" value="Reg_prop"/>
</dbReference>
<evidence type="ECO:0000313" key="18">
    <source>
        <dbReference type="Proteomes" id="UP000184406"/>
    </source>
</evidence>
<keyword evidence="6" id="KW-0418">Kinase</keyword>
<dbReference type="Pfam" id="PF12833">
    <property type="entry name" value="HTH_18"/>
    <property type="match status" value="1"/>
</dbReference>
<dbReference type="SMART" id="SM00387">
    <property type="entry name" value="HATPase_c"/>
    <property type="match status" value="1"/>
</dbReference>